<keyword evidence="1 3" id="KW-0245">EGF-like domain</keyword>
<keyword evidence="8" id="KW-1185">Reference proteome</keyword>
<dbReference type="InterPro" id="IPR049883">
    <property type="entry name" value="NOTCH1_EGF-like"/>
</dbReference>
<feature type="domain" description="EGF-like" evidence="6">
    <location>
        <begin position="4"/>
        <end position="40"/>
    </location>
</feature>
<evidence type="ECO:0000313" key="8">
    <source>
        <dbReference type="Proteomes" id="UP001529510"/>
    </source>
</evidence>
<sequence length="262" mass="28422">CDEDVNECEREECENGGACVNTFGAFYCNCTTGFEGQFCGQPSLDGPDTQAEALSYVGPGEIIGIGVLLFVVLVLLTLLAAFRKKVLRKDWSRGEAVGISTETNYMLHKTGMGAEGIEFKAVRVSGECRTSLYRNDSAGGPPQVMVRPTAYTLPRCQGIPRGETEKAEGGLATLSCPPQMSTFQADPPHILGMPRRGVAVCSVAPNLPSSISPNLSERSPIRKPPWEEEDEEEDDDEDNAAEHQVQALEWEDRGYQADGEEA</sequence>
<feature type="compositionally biased region" description="Low complexity" evidence="4">
    <location>
        <begin position="207"/>
        <end position="216"/>
    </location>
</feature>
<dbReference type="SUPFAM" id="SSF57196">
    <property type="entry name" value="EGF/Laminin"/>
    <property type="match status" value="1"/>
</dbReference>
<feature type="compositionally biased region" description="Acidic residues" evidence="4">
    <location>
        <begin position="227"/>
        <end position="239"/>
    </location>
</feature>
<proteinExistence type="predicted"/>
<dbReference type="Proteomes" id="UP001529510">
    <property type="component" value="Unassembled WGS sequence"/>
</dbReference>
<dbReference type="Pfam" id="PF07645">
    <property type="entry name" value="EGF_CA"/>
    <property type="match status" value="1"/>
</dbReference>
<dbReference type="InterPro" id="IPR018097">
    <property type="entry name" value="EGF_Ca-bd_CS"/>
</dbReference>
<dbReference type="PROSITE" id="PS00022">
    <property type="entry name" value="EGF_1"/>
    <property type="match status" value="1"/>
</dbReference>
<dbReference type="InterPro" id="IPR000742">
    <property type="entry name" value="EGF"/>
</dbReference>
<evidence type="ECO:0000256" key="3">
    <source>
        <dbReference type="PROSITE-ProRule" id="PRU00076"/>
    </source>
</evidence>
<dbReference type="AlphaFoldDB" id="A0ABD0Q9E0"/>
<reference evidence="7 8" key="1">
    <citation type="submission" date="2024-05" db="EMBL/GenBank/DDBJ databases">
        <title>Genome sequencing and assembly of Indian major carp, Cirrhinus mrigala (Hamilton, 1822).</title>
        <authorList>
            <person name="Mohindra V."/>
            <person name="Chowdhury L.M."/>
            <person name="Lal K."/>
            <person name="Jena J.K."/>
        </authorList>
    </citation>
    <scope>NUCLEOTIDE SEQUENCE [LARGE SCALE GENOMIC DNA]</scope>
    <source>
        <strain evidence="7">CM1030</strain>
        <tissue evidence="7">Blood</tissue>
    </source>
</reference>
<dbReference type="PROSITE" id="PS01186">
    <property type="entry name" value="EGF_2"/>
    <property type="match status" value="1"/>
</dbReference>
<keyword evidence="5" id="KW-1133">Transmembrane helix</keyword>
<protein>
    <recommendedName>
        <fullName evidence="6">EGF-like domain-containing protein</fullName>
    </recommendedName>
</protein>
<keyword evidence="2 3" id="KW-1015">Disulfide bond</keyword>
<evidence type="ECO:0000256" key="2">
    <source>
        <dbReference type="ARBA" id="ARBA00023157"/>
    </source>
</evidence>
<evidence type="ECO:0000259" key="6">
    <source>
        <dbReference type="PROSITE" id="PS50026"/>
    </source>
</evidence>
<evidence type="ECO:0000256" key="1">
    <source>
        <dbReference type="ARBA" id="ARBA00022536"/>
    </source>
</evidence>
<dbReference type="InterPro" id="IPR000152">
    <property type="entry name" value="EGF-type_Asp/Asn_hydroxyl_site"/>
</dbReference>
<evidence type="ECO:0000256" key="5">
    <source>
        <dbReference type="SAM" id="Phobius"/>
    </source>
</evidence>
<feature type="non-terminal residue" evidence="7">
    <location>
        <position position="1"/>
    </location>
</feature>
<name>A0ABD0Q9E0_CIRMR</name>
<dbReference type="CDD" id="cd00054">
    <property type="entry name" value="EGF_CA"/>
    <property type="match status" value="1"/>
</dbReference>
<feature type="non-terminal residue" evidence="7">
    <location>
        <position position="262"/>
    </location>
</feature>
<organism evidence="7 8">
    <name type="scientific">Cirrhinus mrigala</name>
    <name type="common">Mrigala</name>
    <dbReference type="NCBI Taxonomy" id="683832"/>
    <lineage>
        <taxon>Eukaryota</taxon>
        <taxon>Metazoa</taxon>
        <taxon>Chordata</taxon>
        <taxon>Craniata</taxon>
        <taxon>Vertebrata</taxon>
        <taxon>Euteleostomi</taxon>
        <taxon>Actinopterygii</taxon>
        <taxon>Neopterygii</taxon>
        <taxon>Teleostei</taxon>
        <taxon>Ostariophysi</taxon>
        <taxon>Cypriniformes</taxon>
        <taxon>Cyprinidae</taxon>
        <taxon>Labeoninae</taxon>
        <taxon>Labeonini</taxon>
        <taxon>Cirrhinus</taxon>
    </lineage>
</organism>
<feature type="region of interest" description="Disordered" evidence="4">
    <location>
        <begin position="207"/>
        <end position="262"/>
    </location>
</feature>
<keyword evidence="5" id="KW-0812">Transmembrane</keyword>
<gene>
    <name evidence="7" type="ORF">M9458_021937</name>
</gene>
<dbReference type="EMBL" id="JAMKFB020000010">
    <property type="protein sequence ID" value="KAL0182562.1"/>
    <property type="molecule type" value="Genomic_DNA"/>
</dbReference>
<dbReference type="Gene3D" id="2.10.25.10">
    <property type="entry name" value="Laminin"/>
    <property type="match status" value="1"/>
</dbReference>
<feature type="disulfide bond" evidence="3">
    <location>
        <begin position="30"/>
        <end position="39"/>
    </location>
</feature>
<keyword evidence="5" id="KW-0472">Membrane</keyword>
<dbReference type="SMART" id="SM00179">
    <property type="entry name" value="EGF_CA"/>
    <property type="match status" value="1"/>
</dbReference>
<feature type="transmembrane region" description="Helical" evidence="5">
    <location>
        <begin position="62"/>
        <end position="82"/>
    </location>
</feature>
<dbReference type="PROSITE" id="PS01187">
    <property type="entry name" value="EGF_CA"/>
    <property type="match status" value="1"/>
</dbReference>
<evidence type="ECO:0000313" key="7">
    <source>
        <dbReference type="EMBL" id="KAL0182562.1"/>
    </source>
</evidence>
<comment type="caution">
    <text evidence="7">The sequence shown here is derived from an EMBL/GenBank/DDBJ whole genome shotgun (WGS) entry which is preliminary data.</text>
</comment>
<dbReference type="InterPro" id="IPR001881">
    <property type="entry name" value="EGF-like_Ca-bd_dom"/>
</dbReference>
<evidence type="ECO:0000256" key="4">
    <source>
        <dbReference type="SAM" id="MobiDB-lite"/>
    </source>
</evidence>
<comment type="caution">
    <text evidence="3">Lacks conserved residue(s) required for the propagation of feature annotation.</text>
</comment>
<dbReference type="PROSITE" id="PS50026">
    <property type="entry name" value="EGF_3"/>
    <property type="match status" value="1"/>
</dbReference>
<accession>A0ABD0Q9E0</accession>
<dbReference type="PROSITE" id="PS00010">
    <property type="entry name" value="ASX_HYDROXYL"/>
    <property type="match status" value="1"/>
</dbReference>